<keyword evidence="10 15" id="KW-0460">Magnesium</keyword>
<dbReference type="UniPathway" id="UPA00035">
    <property type="reaction ID" value="UER00040"/>
</dbReference>
<comment type="catalytic activity">
    <reaction evidence="14 15">
        <text>chorismate + L-glutamine = anthranilate + pyruvate + L-glutamate + H(+)</text>
        <dbReference type="Rhea" id="RHEA:21732"/>
        <dbReference type="ChEBI" id="CHEBI:15361"/>
        <dbReference type="ChEBI" id="CHEBI:15378"/>
        <dbReference type="ChEBI" id="CHEBI:16567"/>
        <dbReference type="ChEBI" id="CHEBI:29748"/>
        <dbReference type="ChEBI" id="CHEBI:29985"/>
        <dbReference type="ChEBI" id="CHEBI:58359"/>
        <dbReference type="EC" id="4.1.3.27"/>
    </reaction>
</comment>
<evidence type="ECO:0000256" key="13">
    <source>
        <dbReference type="ARBA" id="ARBA00025634"/>
    </source>
</evidence>
<keyword evidence="8 15" id="KW-0479">Metal-binding</keyword>
<feature type="domain" description="Anthranilate synthase component I N-terminal" evidence="17">
    <location>
        <begin position="28"/>
        <end position="168"/>
    </location>
</feature>
<evidence type="ECO:0000256" key="7">
    <source>
        <dbReference type="ARBA" id="ARBA00022605"/>
    </source>
</evidence>
<evidence type="ECO:0000313" key="18">
    <source>
        <dbReference type="EMBL" id="RXE59713.1"/>
    </source>
</evidence>
<dbReference type="PANTHER" id="PTHR11236">
    <property type="entry name" value="AMINOBENZOATE/ANTHRANILATE SYNTHASE"/>
    <property type="match status" value="1"/>
</dbReference>
<comment type="similarity">
    <text evidence="3 15">Belongs to the anthranilate synthase component I family.</text>
</comment>
<evidence type="ECO:0000256" key="8">
    <source>
        <dbReference type="ARBA" id="ARBA00022723"/>
    </source>
</evidence>
<dbReference type="InterPro" id="IPR019999">
    <property type="entry name" value="Anth_synth_I-like"/>
</dbReference>
<dbReference type="Pfam" id="PF00425">
    <property type="entry name" value="Chorismate_bind"/>
    <property type="match status" value="1"/>
</dbReference>
<dbReference type="GO" id="GO:0000162">
    <property type="term" value="P:L-tryptophan biosynthetic process"/>
    <property type="evidence" value="ECO:0007669"/>
    <property type="project" value="UniProtKB-UniPathway"/>
</dbReference>
<dbReference type="NCBIfam" id="TIGR01820">
    <property type="entry name" value="TrpE-arch"/>
    <property type="match status" value="1"/>
</dbReference>
<feature type="domain" description="Chorismate-utilising enzyme C-terminal" evidence="16">
    <location>
        <begin position="226"/>
        <end position="479"/>
    </location>
</feature>
<dbReference type="OrthoDB" id="9803598at2"/>
<dbReference type="NCBIfam" id="TIGR00564">
    <property type="entry name" value="trpE_most"/>
    <property type="match status" value="1"/>
</dbReference>
<dbReference type="InterPro" id="IPR006805">
    <property type="entry name" value="Anth_synth_I_N"/>
</dbReference>
<keyword evidence="7 15" id="KW-0028">Amino-acid biosynthesis</keyword>
<protein>
    <recommendedName>
        <fullName evidence="6 15">Anthranilate synthase component 1</fullName>
        <ecNumber evidence="5 15">4.1.3.27</ecNumber>
    </recommendedName>
</protein>
<evidence type="ECO:0000256" key="5">
    <source>
        <dbReference type="ARBA" id="ARBA00012266"/>
    </source>
</evidence>
<dbReference type="EMBL" id="RLII01000004">
    <property type="protein sequence ID" value="RXE59713.1"/>
    <property type="molecule type" value="Genomic_DNA"/>
</dbReference>
<evidence type="ECO:0000259" key="16">
    <source>
        <dbReference type="Pfam" id="PF00425"/>
    </source>
</evidence>
<name>A0A4Q0I5S4_9FIRM</name>
<keyword evidence="9 15" id="KW-0822">Tryptophan biosynthesis</keyword>
<dbReference type="PRINTS" id="PR00095">
    <property type="entry name" value="ANTSNTHASEI"/>
</dbReference>
<sequence length="494" mass="56181">MFYPTMDEVKTMAKEYNIIPVTMEVYADMETPISLFKRFEESSHCFLLESVEGGEKWARYSIIGKNPFLIVKSYKNKTIIKERSGSQKEVEGNPVKMIKELMEKFKGASLPNLPRFNGGAVGYFGYDLIRHYESLPNIPEDDMGLPESHFMFTDEVLVYDHLKQKIHIIVNLHVNGNLERAYRSAVDRIKAIHKEILDSKWKTTDYSVSNYSKKDKGFEVTSNISKEFFCKNVLKAKQYIKDGDIFQVVLSQRLCVETDENPFNIYRCLRLINPSPYMYYLKFGDYRIVGSSPEMLVRVENGIVETCPIAGTRKRGKTKEEDEALEKELLSDEKELAEHVMLVDLGRNDIGRVSKYGTVEVKNLMHIERYSHVMHVVTNVQGEIREDKTPFDALMSILPAGTLSGAPKVRAMEIIDELETVKRGPYGGAIGYLSFNGNLDSCITIRTIILKDGKAYVQAGAGIVADSVPEKEYEECYNKAKALLKAIEEAGEIK</sequence>
<evidence type="ECO:0000256" key="10">
    <source>
        <dbReference type="ARBA" id="ARBA00022842"/>
    </source>
</evidence>
<keyword evidence="19" id="KW-1185">Reference proteome</keyword>
<gene>
    <name evidence="15 18" type="primary">trpE</name>
    <name evidence="18" type="ORF">EFD62_05185</name>
</gene>
<reference evidence="19" key="1">
    <citation type="submission" date="2018-11" db="EMBL/GenBank/DDBJ databases">
        <title>Genome sequencing of a novel mesophilic and cellulolytic organism within the genus Hungateiclostridium.</title>
        <authorList>
            <person name="Rettenmaier R."/>
            <person name="Liebl W."/>
            <person name="Zverlov V."/>
        </authorList>
    </citation>
    <scope>NUCLEOTIDE SEQUENCE [LARGE SCALE GENOMIC DNA]</scope>
    <source>
        <strain evidence="19">N2K1</strain>
    </source>
</reference>
<evidence type="ECO:0000256" key="15">
    <source>
        <dbReference type="RuleBase" id="RU364045"/>
    </source>
</evidence>
<comment type="subunit">
    <text evidence="4 15">Heterotetramer consisting of two non-identical subunits: a beta subunit (TrpG) and a large alpha subunit (TrpE).</text>
</comment>
<dbReference type="GO" id="GO:0046872">
    <property type="term" value="F:metal ion binding"/>
    <property type="evidence" value="ECO:0007669"/>
    <property type="project" value="UniProtKB-KW"/>
</dbReference>
<evidence type="ECO:0000256" key="1">
    <source>
        <dbReference type="ARBA" id="ARBA00001946"/>
    </source>
</evidence>
<dbReference type="InterPro" id="IPR005801">
    <property type="entry name" value="ADC_synthase"/>
</dbReference>
<evidence type="ECO:0000256" key="2">
    <source>
        <dbReference type="ARBA" id="ARBA00004873"/>
    </source>
</evidence>
<comment type="caution">
    <text evidence="18">The sequence shown here is derived from an EMBL/GenBank/DDBJ whole genome shotgun (WGS) entry which is preliminary data.</text>
</comment>
<dbReference type="InterPro" id="IPR005256">
    <property type="entry name" value="Anth_synth_I_PabB"/>
</dbReference>
<evidence type="ECO:0000256" key="14">
    <source>
        <dbReference type="ARBA" id="ARBA00047683"/>
    </source>
</evidence>
<dbReference type="Gene3D" id="3.60.120.10">
    <property type="entry name" value="Anthranilate synthase"/>
    <property type="match status" value="1"/>
</dbReference>
<dbReference type="Proteomes" id="UP000289166">
    <property type="component" value="Unassembled WGS sequence"/>
</dbReference>
<keyword evidence="11 15" id="KW-0057">Aromatic amino acid biosynthesis</keyword>
<dbReference type="SUPFAM" id="SSF56322">
    <property type="entry name" value="ADC synthase"/>
    <property type="match status" value="1"/>
</dbReference>
<dbReference type="Pfam" id="PF04715">
    <property type="entry name" value="Anth_synt_I_N"/>
    <property type="match status" value="1"/>
</dbReference>
<proteinExistence type="inferred from homology"/>
<evidence type="ECO:0000256" key="9">
    <source>
        <dbReference type="ARBA" id="ARBA00022822"/>
    </source>
</evidence>
<dbReference type="InterPro" id="IPR015890">
    <property type="entry name" value="Chorismate_C"/>
</dbReference>
<accession>A0A4Q0I5S4</accession>
<dbReference type="PANTHER" id="PTHR11236:SF48">
    <property type="entry name" value="ISOCHORISMATE SYNTHASE MENF"/>
    <property type="match status" value="1"/>
</dbReference>
<organism evidence="18 19">
    <name type="scientific">Acetivibrio mesophilus</name>
    <dbReference type="NCBI Taxonomy" id="2487273"/>
    <lineage>
        <taxon>Bacteria</taxon>
        <taxon>Bacillati</taxon>
        <taxon>Bacillota</taxon>
        <taxon>Clostridia</taxon>
        <taxon>Eubacteriales</taxon>
        <taxon>Oscillospiraceae</taxon>
        <taxon>Acetivibrio</taxon>
    </lineage>
</organism>
<evidence type="ECO:0000256" key="4">
    <source>
        <dbReference type="ARBA" id="ARBA00011575"/>
    </source>
</evidence>
<dbReference type="InterPro" id="IPR010116">
    <property type="entry name" value="Anthranilate_synth_I_arc_typ"/>
</dbReference>
<dbReference type="RefSeq" id="WP_128705821.1">
    <property type="nucleotide sequence ID" value="NZ_RLII01000004.1"/>
</dbReference>
<evidence type="ECO:0000256" key="3">
    <source>
        <dbReference type="ARBA" id="ARBA00009562"/>
    </source>
</evidence>
<evidence type="ECO:0000313" key="19">
    <source>
        <dbReference type="Proteomes" id="UP000289166"/>
    </source>
</evidence>
<comment type="cofactor">
    <cofactor evidence="1 15">
        <name>Mg(2+)</name>
        <dbReference type="ChEBI" id="CHEBI:18420"/>
    </cofactor>
</comment>
<evidence type="ECO:0000256" key="11">
    <source>
        <dbReference type="ARBA" id="ARBA00023141"/>
    </source>
</evidence>
<dbReference type="EC" id="4.1.3.27" evidence="5 15"/>
<dbReference type="AlphaFoldDB" id="A0A4Q0I5S4"/>
<evidence type="ECO:0000259" key="17">
    <source>
        <dbReference type="Pfam" id="PF04715"/>
    </source>
</evidence>
<keyword evidence="12 15" id="KW-0456">Lyase</keyword>
<comment type="function">
    <text evidence="13 15">Part of a heterotetrameric complex that catalyzes the two-step biosynthesis of anthranilate, an intermediate in the biosynthesis of L-tryptophan. In the first step, the glutamine-binding beta subunit (TrpG) of anthranilate synthase (AS) provides the glutamine amidotransferase activity which generates ammonia as a substrate that, along with chorismate, is used in the second step, catalyzed by the large alpha subunit of AS (TrpE) to produce anthranilate. In the absence of TrpG, TrpE can synthesize anthranilate directly from chorismate and high concentrations of ammonia.</text>
</comment>
<evidence type="ECO:0000256" key="12">
    <source>
        <dbReference type="ARBA" id="ARBA00023239"/>
    </source>
</evidence>
<comment type="pathway">
    <text evidence="2 15">Amino-acid biosynthesis; L-tryptophan biosynthesis; L-tryptophan from chorismate: step 1/5.</text>
</comment>
<evidence type="ECO:0000256" key="6">
    <source>
        <dbReference type="ARBA" id="ARBA00020653"/>
    </source>
</evidence>
<dbReference type="GO" id="GO:0004049">
    <property type="term" value="F:anthranilate synthase activity"/>
    <property type="evidence" value="ECO:0007669"/>
    <property type="project" value="UniProtKB-EC"/>
</dbReference>